<dbReference type="PANTHER" id="PTHR35330">
    <property type="entry name" value="SIROHEME BIOSYNTHESIS PROTEIN MET8"/>
    <property type="match status" value="1"/>
</dbReference>
<dbReference type="STRING" id="1308866.J416_06942"/>
<dbReference type="PATRIC" id="fig|1308866.3.peg.1400"/>
<dbReference type="SUPFAM" id="SSF75615">
    <property type="entry name" value="Siroheme synthase middle domains-like"/>
    <property type="match status" value="1"/>
</dbReference>
<evidence type="ECO:0000313" key="7">
    <source>
        <dbReference type="EMBL" id="ENH97162.1"/>
    </source>
</evidence>
<dbReference type="InterPro" id="IPR006367">
    <property type="entry name" value="Sirohaem_synthase_N"/>
</dbReference>
<evidence type="ECO:0000256" key="4">
    <source>
        <dbReference type="ARBA" id="ARBA00023027"/>
    </source>
</evidence>
<evidence type="ECO:0000256" key="5">
    <source>
        <dbReference type="ARBA" id="ARBA00023244"/>
    </source>
</evidence>
<comment type="catalytic activity">
    <reaction evidence="6">
        <text>precorrin-2 + NAD(+) = sirohydrochlorin + NADH + 2 H(+)</text>
        <dbReference type="Rhea" id="RHEA:15613"/>
        <dbReference type="ChEBI" id="CHEBI:15378"/>
        <dbReference type="ChEBI" id="CHEBI:57540"/>
        <dbReference type="ChEBI" id="CHEBI:57945"/>
        <dbReference type="ChEBI" id="CHEBI:58351"/>
        <dbReference type="ChEBI" id="CHEBI:58827"/>
        <dbReference type="EC" id="1.3.1.76"/>
    </reaction>
</comment>
<dbReference type="AlphaFoldDB" id="N4WLX5"/>
<dbReference type="EMBL" id="APML01000022">
    <property type="protein sequence ID" value="ENH97162.1"/>
    <property type="molecule type" value="Genomic_DNA"/>
</dbReference>
<proteinExistence type="predicted"/>
<evidence type="ECO:0000256" key="6">
    <source>
        <dbReference type="ARBA" id="ARBA00047561"/>
    </source>
</evidence>
<dbReference type="InterPro" id="IPR028161">
    <property type="entry name" value="Met8-like"/>
</dbReference>
<dbReference type="Pfam" id="PF13241">
    <property type="entry name" value="NAD_binding_7"/>
    <property type="match status" value="1"/>
</dbReference>
<keyword evidence="8" id="KW-1185">Reference proteome</keyword>
<evidence type="ECO:0000256" key="1">
    <source>
        <dbReference type="ARBA" id="ARBA00005010"/>
    </source>
</evidence>
<dbReference type="Pfam" id="PF22440">
    <property type="entry name" value="SirC_C"/>
    <property type="match status" value="1"/>
</dbReference>
<protein>
    <recommendedName>
        <fullName evidence="2">precorrin-2 dehydrogenase</fullName>
        <ecNumber evidence="2">1.3.1.76</ecNumber>
    </recommendedName>
</protein>
<dbReference type="RefSeq" id="WP_003467132.1">
    <property type="nucleotide sequence ID" value="NZ_APML01000022.1"/>
</dbReference>
<sequence>MPKIPLMIDLTHRNITIIGGGKMAERRVSSLLPSCQQITIISPNVTNHLKELIDEYPLTWLPRYYQLGDVIDADVIIIATDDATINQQIKQDAPRHAWINAVSQADQGDIDFPATIQRGKFQLAIYTGGASPMLAKKVKHDLAKQFPDSYEDYISFLYQMRKHIKQSDISKQKKHELLKQLVEEPILDPTRQQQLFKKITKQL</sequence>
<accession>N4WLX5</accession>
<reference evidence="7 8" key="1">
    <citation type="submission" date="2013-03" db="EMBL/GenBank/DDBJ databases">
        <title>Draft genome sequence of Gracibacillus halophilus YIM-C55.5, a moderately halophilic and thermophilic organism from the Xiaochaidamu salt lake.</title>
        <authorList>
            <person name="Sugumar T."/>
            <person name="Polireddy D.R."/>
            <person name="Antony A."/>
            <person name="Madhava Y.R."/>
            <person name="Sivakumar N."/>
        </authorList>
    </citation>
    <scope>NUCLEOTIDE SEQUENCE [LARGE SCALE GENOMIC DNA]</scope>
    <source>
        <strain evidence="7 8">YIM-C55.5</strain>
    </source>
</reference>
<keyword evidence="5" id="KW-0627">Porphyrin biosynthesis</keyword>
<dbReference type="GO" id="GO:0043115">
    <property type="term" value="F:precorrin-2 dehydrogenase activity"/>
    <property type="evidence" value="ECO:0007669"/>
    <property type="project" value="UniProtKB-EC"/>
</dbReference>
<dbReference type="UniPathway" id="UPA00262">
    <property type="reaction ID" value="UER00222"/>
</dbReference>
<dbReference type="NCBIfam" id="TIGR01470">
    <property type="entry name" value="cysG_Nterm"/>
    <property type="match status" value="1"/>
</dbReference>
<dbReference type="eggNOG" id="COG1648">
    <property type="taxonomic scope" value="Bacteria"/>
</dbReference>
<evidence type="ECO:0000256" key="3">
    <source>
        <dbReference type="ARBA" id="ARBA00023002"/>
    </source>
</evidence>
<dbReference type="InterPro" id="IPR036291">
    <property type="entry name" value="NAD(P)-bd_dom_sf"/>
</dbReference>
<dbReference type="EC" id="1.3.1.76" evidence="2"/>
<keyword evidence="3" id="KW-0560">Oxidoreductase</keyword>
<dbReference type="Proteomes" id="UP000012283">
    <property type="component" value="Unassembled WGS sequence"/>
</dbReference>
<dbReference type="GO" id="GO:0004325">
    <property type="term" value="F:ferrochelatase activity"/>
    <property type="evidence" value="ECO:0007669"/>
    <property type="project" value="InterPro"/>
</dbReference>
<dbReference type="InterPro" id="IPR042518">
    <property type="entry name" value="SirC_C"/>
</dbReference>
<dbReference type="SUPFAM" id="SSF51735">
    <property type="entry name" value="NAD(P)-binding Rossmann-fold domains"/>
    <property type="match status" value="1"/>
</dbReference>
<dbReference type="GO" id="GO:0019354">
    <property type="term" value="P:siroheme biosynthetic process"/>
    <property type="evidence" value="ECO:0007669"/>
    <property type="project" value="UniProtKB-UniPathway"/>
</dbReference>
<name>N4WLX5_9BACI</name>
<gene>
    <name evidence="7" type="ORF">J416_06942</name>
</gene>
<keyword evidence="4" id="KW-0520">NAD</keyword>
<evidence type="ECO:0000256" key="2">
    <source>
        <dbReference type="ARBA" id="ARBA00012400"/>
    </source>
</evidence>
<dbReference type="Gene3D" id="1.10.8.610">
    <property type="entry name" value="SirC, precorrin-2 dehydrogenase, C-terminal helical domain-like"/>
    <property type="match status" value="1"/>
</dbReference>
<dbReference type="OrthoDB" id="9773765at2"/>
<dbReference type="PANTHER" id="PTHR35330:SF1">
    <property type="entry name" value="SIROHEME BIOSYNTHESIS PROTEIN MET8"/>
    <property type="match status" value="1"/>
</dbReference>
<comment type="caution">
    <text evidence="7">The sequence shown here is derived from an EMBL/GenBank/DDBJ whole genome shotgun (WGS) entry which is preliminary data.</text>
</comment>
<organism evidence="7 8">
    <name type="scientific">Gracilibacillus halophilus YIM-C55.5</name>
    <dbReference type="NCBI Taxonomy" id="1308866"/>
    <lineage>
        <taxon>Bacteria</taxon>
        <taxon>Bacillati</taxon>
        <taxon>Bacillota</taxon>
        <taxon>Bacilli</taxon>
        <taxon>Bacillales</taxon>
        <taxon>Bacillaceae</taxon>
        <taxon>Gracilibacillus</taxon>
    </lineage>
</organism>
<dbReference type="NCBIfam" id="NF005222">
    <property type="entry name" value="PRK06718.1"/>
    <property type="match status" value="1"/>
</dbReference>
<comment type="pathway">
    <text evidence="1">Porphyrin-containing compound metabolism; siroheme biosynthesis; sirohydrochlorin from precorrin-2: step 1/1.</text>
</comment>
<evidence type="ECO:0000313" key="8">
    <source>
        <dbReference type="Proteomes" id="UP000012283"/>
    </source>
</evidence>
<dbReference type="Gene3D" id="3.40.50.720">
    <property type="entry name" value="NAD(P)-binding Rossmann-like Domain"/>
    <property type="match status" value="1"/>
</dbReference>